<feature type="domain" description="RagB/SusD" evidence="6">
    <location>
        <begin position="336"/>
        <end position="448"/>
    </location>
</feature>
<proteinExistence type="inferred from homology"/>
<dbReference type="RefSeq" id="WP_213946827.1">
    <property type="nucleotide sequence ID" value="NZ_JAHCMY010000027.1"/>
</dbReference>
<dbReference type="Pfam" id="PF07980">
    <property type="entry name" value="SusD_RagB"/>
    <property type="match status" value="1"/>
</dbReference>
<protein>
    <submittedName>
        <fullName evidence="8">RagB/SusD family nutrient uptake outer membrane protein</fullName>
    </submittedName>
</protein>
<keyword evidence="4" id="KW-0472">Membrane</keyword>
<dbReference type="GO" id="GO:0009279">
    <property type="term" value="C:cell outer membrane"/>
    <property type="evidence" value="ECO:0007669"/>
    <property type="project" value="UniProtKB-SubCell"/>
</dbReference>
<dbReference type="EMBL" id="JAHCMY010000027">
    <property type="protein sequence ID" value="MBS9525970.1"/>
    <property type="molecule type" value="Genomic_DNA"/>
</dbReference>
<reference evidence="8 9" key="1">
    <citation type="submission" date="2021-05" db="EMBL/GenBank/DDBJ databases">
        <authorList>
            <person name="Zhang Z.D."/>
            <person name="Osman G."/>
        </authorList>
    </citation>
    <scope>NUCLEOTIDE SEQUENCE [LARGE SCALE GENOMIC DNA]</scope>
    <source>
        <strain evidence="8 9">KCTC 32217</strain>
    </source>
</reference>
<evidence type="ECO:0000259" key="7">
    <source>
        <dbReference type="Pfam" id="PF14322"/>
    </source>
</evidence>
<evidence type="ECO:0000256" key="3">
    <source>
        <dbReference type="ARBA" id="ARBA00022729"/>
    </source>
</evidence>
<comment type="caution">
    <text evidence="8">The sequence shown here is derived from an EMBL/GenBank/DDBJ whole genome shotgun (WGS) entry which is preliminary data.</text>
</comment>
<keyword evidence="9" id="KW-1185">Reference proteome</keyword>
<dbReference type="Pfam" id="PF14322">
    <property type="entry name" value="SusD-like_3"/>
    <property type="match status" value="1"/>
</dbReference>
<dbReference type="Proteomes" id="UP001319104">
    <property type="component" value="Unassembled WGS sequence"/>
</dbReference>
<name>A0AAP2CL65_9BACT</name>
<dbReference type="AlphaFoldDB" id="A0AAP2CL65"/>
<dbReference type="InterPro" id="IPR012944">
    <property type="entry name" value="SusD_RagB_dom"/>
</dbReference>
<evidence type="ECO:0000313" key="8">
    <source>
        <dbReference type="EMBL" id="MBS9525970.1"/>
    </source>
</evidence>
<dbReference type="InterPro" id="IPR011990">
    <property type="entry name" value="TPR-like_helical_dom_sf"/>
</dbReference>
<feature type="domain" description="SusD-like N-terminal" evidence="7">
    <location>
        <begin position="73"/>
        <end position="226"/>
    </location>
</feature>
<evidence type="ECO:0000256" key="4">
    <source>
        <dbReference type="ARBA" id="ARBA00023136"/>
    </source>
</evidence>
<keyword evidence="5" id="KW-0998">Cell outer membrane</keyword>
<evidence type="ECO:0000313" key="9">
    <source>
        <dbReference type="Proteomes" id="UP001319104"/>
    </source>
</evidence>
<evidence type="ECO:0000256" key="1">
    <source>
        <dbReference type="ARBA" id="ARBA00004442"/>
    </source>
</evidence>
<sequence>MKKYTYILIAILSASLLVGCEGFLDERPNKSRLIPDSLDDLRALLDNEDELNRIPALGIIGSDDMLTNDNGYNFYFTPTAINGYIWNEDIFEGSPSIDWSFPYRSIFIANVVMERLDFLVGEGRYTEEEVAEVRGMALFFRAHSHFNLAQYFAKPYQPATAPSDLGVPLRIDTRIQEPSPRRTVEEVYALVLEDLAQSMEMLPEWQPIRTRPSKRAAEAMLARVYLTMQNYEQAETYADRVLASGSFHLLDYNDLNPSANYPFAPYNEEVIFHAGQTSHEFNVADPSTFIHPDIFESYTDNDLRRGLYGRPRALGYNFKGNYTGTLFYFGGIALDEMYFIAAESKVRNGDSTEGIRILNQILETRFETGTFEPVSVTSDEEALDLVMFEKRRSLLFRGVNWLDLRRLNLDPRTARVLTREVNGVTYTLEPNSNRYVYPIPVEELNLNPIEQNIRN</sequence>
<evidence type="ECO:0000256" key="5">
    <source>
        <dbReference type="ARBA" id="ARBA00023237"/>
    </source>
</evidence>
<dbReference type="SUPFAM" id="SSF48452">
    <property type="entry name" value="TPR-like"/>
    <property type="match status" value="1"/>
</dbReference>
<dbReference type="Gene3D" id="1.25.40.390">
    <property type="match status" value="1"/>
</dbReference>
<dbReference type="PROSITE" id="PS51257">
    <property type="entry name" value="PROKAR_LIPOPROTEIN"/>
    <property type="match status" value="1"/>
</dbReference>
<evidence type="ECO:0000256" key="2">
    <source>
        <dbReference type="ARBA" id="ARBA00006275"/>
    </source>
</evidence>
<keyword evidence="3" id="KW-0732">Signal</keyword>
<comment type="subcellular location">
    <subcellularLocation>
        <location evidence="1">Cell outer membrane</location>
    </subcellularLocation>
</comment>
<accession>A0AAP2CL65</accession>
<dbReference type="InterPro" id="IPR033985">
    <property type="entry name" value="SusD-like_N"/>
</dbReference>
<organism evidence="8 9">
    <name type="scientific">Litoribacter ruber</name>
    <dbReference type="NCBI Taxonomy" id="702568"/>
    <lineage>
        <taxon>Bacteria</taxon>
        <taxon>Pseudomonadati</taxon>
        <taxon>Bacteroidota</taxon>
        <taxon>Cytophagia</taxon>
        <taxon>Cytophagales</taxon>
        <taxon>Cyclobacteriaceae</taxon>
        <taxon>Litoribacter</taxon>
    </lineage>
</organism>
<gene>
    <name evidence="8" type="ORF">KI659_18260</name>
</gene>
<evidence type="ECO:0000259" key="6">
    <source>
        <dbReference type="Pfam" id="PF07980"/>
    </source>
</evidence>
<comment type="similarity">
    <text evidence="2">Belongs to the SusD family.</text>
</comment>